<reference evidence="2" key="1">
    <citation type="submission" date="2021-06" db="EMBL/GenBank/DDBJ databases">
        <authorList>
            <person name="Hodson N. C."/>
            <person name="Mongue J. A."/>
            <person name="Jaron S. K."/>
        </authorList>
    </citation>
    <scope>NUCLEOTIDE SEQUENCE</scope>
</reference>
<feature type="non-terminal residue" evidence="2">
    <location>
        <position position="1"/>
    </location>
</feature>
<comment type="caution">
    <text evidence="2">The sequence shown here is derived from an EMBL/GenBank/DDBJ whole genome shotgun (WGS) entry which is preliminary data.</text>
</comment>
<evidence type="ECO:0000313" key="2">
    <source>
        <dbReference type="EMBL" id="CAG7824444.1"/>
    </source>
</evidence>
<feature type="non-terminal residue" evidence="2">
    <location>
        <position position="132"/>
    </location>
</feature>
<keyword evidence="3" id="KW-1185">Reference proteome</keyword>
<dbReference type="AlphaFoldDB" id="A0A8J2PJB1"/>
<dbReference type="Pfam" id="PF06974">
    <property type="entry name" value="WS_DGAT_C"/>
    <property type="match status" value="1"/>
</dbReference>
<dbReference type="InterPro" id="IPR009721">
    <property type="entry name" value="O-acyltransferase_WSD1_C"/>
</dbReference>
<sequence length="132" mass="15045">TQVNLQTPCNVKHPEDRLCRTQEILRKVERSPSPLVNYHVLNFLTFAPLPILRTILQVQYNSGHRYLLSSMPATISKEYADGLEIVDVFVTASFSREIGLYVASWGINNKLRFNFNIDELIFGNKISGSKFA</sequence>
<gene>
    <name evidence="2" type="ORF">AFUS01_LOCUS34599</name>
</gene>
<feature type="domain" description="O-acyltransferase WSD1 C-terminal" evidence="1">
    <location>
        <begin position="5"/>
        <end position="121"/>
    </location>
</feature>
<proteinExistence type="predicted"/>
<organism evidence="2 3">
    <name type="scientific">Allacma fusca</name>
    <dbReference type="NCBI Taxonomy" id="39272"/>
    <lineage>
        <taxon>Eukaryota</taxon>
        <taxon>Metazoa</taxon>
        <taxon>Ecdysozoa</taxon>
        <taxon>Arthropoda</taxon>
        <taxon>Hexapoda</taxon>
        <taxon>Collembola</taxon>
        <taxon>Symphypleona</taxon>
        <taxon>Sminthuridae</taxon>
        <taxon>Allacma</taxon>
    </lineage>
</organism>
<name>A0A8J2PJB1_9HEXA</name>
<accession>A0A8J2PJB1</accession>
<dbReference type="Proteomes" id="UP000708208">
    <property type="component" value="Unassembled WGS sequence"/>
</dbReference>
<protein>
    <recommendedName>
        <fullName evidence="1">O-acyltransferase WSD1 C-terminal domain-containing protein</fullName>
    </recommendedName>
</protein>
<dbReference type="EMBL" id="CAJVCH010532863">
    <property type="protein sequence ID" value="CAG7824444.1"/>
    <property type="molecule type" value="Genomic_DNA"/>
</dbReference>
<evidence type="ECO:0000313" key="3">
    <source>
        <dbReference type="Proteomes" id="UP000708208"/>
    </source>
</evidence>
<evidence type="ECO:0000259" key="1">
    <source>
        <dbReference type="Pfam" id="PF06974"/>
    </source>
</evidence>